<evidence type="ECO:0000313" key="2">
    <source>
        <dbReference type="EMBL" id="SKB47876.1"/>
    </source>
</evidence>
<gene>
    <name evidence="2" type="ORF">SAMN05660841_00773</name>
</gene>
<name>A0A1T5BKW4_9SPHI</name>
<protein>
    <submittedName>
        <fullName evidence="2">Uncharacterized protein</fullName>
    </submittedName>
</protein>
<keyword evidence="1" id="KW-0472">Membrane</keyword>
<dbReference type="AlphaFoldDB" id="A0A1T5BKW4"/>
<dbReference type="EMBL" id="FUZF01000002">
    <property type="protein sequence ID" value="SKB47876.1"/>
    <property type="molecule type" value="Genomic_DNA"/>
</dbReference>
<keyword evidence="3" id="KW-1185">Reference proteome</keyword>
<accession>A0A1T5BKW4</accession>
<evidence type="ECO:0000313" key="3">
    <source>
        <dbReference type="Proteomes" id="UP000190150"/>
    </source>
</evidence>
<feature type="transmembrane region" description="Helical" evidence="1">
    <location>
        <begin position="14"/>
        <end position="35"/>
    </location>
</feature>
<reference evidence="3" key="1">
    <citation type="submission" date="2017-02" db="EMBL/GenBank/DDBJ databases">
        <authorList>
            <person name="Varghese N."/>
            <person name="Submissions S."/>
        </authorList>
    </citation>
    <scope>NUCLEOTIDE SEQUENCE [LARGE SCALE GENOMIC DNA]</scope>
    <source>
        <strain evidence="3">DSM 24091</strain>
    </source>
</reference>
<evidence type="ECO:0000256" key="1">
    <source>
        <dbReference type="SAM" id="Phobius"/>
    </source>
</evidence>
<proteinExistence type="predicted"/>
<sequence length="50" mass="5817">MGEESNVKRRDSELMFKILFGILGSFNSLLVSLWFRVEENANLCGLYILY</sequence>
<organism evidence="2 3">
    <name type="scientific">Sphingobacterium nematocida</name>
    <dbReference type="NCBI Taxonomy" id="1513896"/>
    <lineage>
        <taxon>Bacteria</taxon>
        <taxon>Pseudomonadati</taxon>
        <taxon>Bacteroidota</taxon>
        <taxon>Sphingobacteriia</taxon>
        <taxon>Sphingobacteriales</taxon>
        <taxon>Sphingobacteriaceae</taxon>
        <taxon>Sphingobacterium</taxon>
    </lineage>
</organism>
<keyword evidence="1" id="KW-0812">Transmembrane</keyword>
<keyword evidence="1" id="KW-1133">Transmembrane helix</keyword>
<dbReference type="Proteomes" id="UP000190150">
    <property type="component" value="Unassembled WGS sequence"/>
</dbReference>